<dbReference type="STRING" id="286727.SAMN02982917_0018"/>
<dbReference type="Proteomes" id="UP000192936">
    <property type="component" value="Unassembled WGS sequence"/>
</dbReference>
<dbReference type="AlphaFoldDB" id="A0A1X7HQD4"/>
<dbReference type="RefSeq" id="WP_085091851.1">
    <property type="nucleotide sequence ID" value="NZ_FXAK01000010.1"/>
</dbReference>
<accession>A0A1X7HQD4</accession>
<protein>
    <submittedName>
        <fullName evidence="1">Uncharacterized protein</fullName>
    </submittedName>
</protein>
<evidence type="ECO:0000313" key="2">
    <source>
        <dbReference type="Proteomes" id="UP000192936"/>
    </source>
</evidence>
<dbReference type="EMBL" id="FXAK01000010">
    <property type="protein sequence ID" value="SMF90857.1"/>
    <property type="molecule type" value="Genomic_DNA"/>
</dbReference>
<evidence type="ECO:0000313" key="1">
    <source>
        <dbReference type="EMBL" id="SMF90857.1"/>
    </source>
</evidence>
<reference evidence="1 2" key="1">
    <citation type="submission" date="2017-04" db="EMBL/GenBank/DDBJ databases">
        <authorList>
            <person name="Afonso C.L."/>
            <person name="Miller P.J."/>
            <person name="Scott M.A."/>
            <person name="Spackman E."/>
            <person name="Goraichik I."/>
            <person name="Dimitrov K.M."/>
            <person name="Suarez D.L."/>
            <person name="Swayne D.E."/>
        </authorList>
    </citation>
    <scope>NUCLEOTIDE SEQUENCE [LARGE SCALE GENOMIC DNA]</scope>
    <source>
        <strain evidence="1 2">A2P</strain>
    </source>
</reference>
<name>A0A1X7HQD4_9PROT</name>
<gene>
    <name evidence="1" type="ORF">SAMN02982917_0018</name>
</gene>
<organism evidence="1 2">
    <name type="scientific">Azospirillum oryzae</name>
    <dbReference type="NCBI Taxonomy" id="286727"/>
    <lineage>
        <taxon>Bacteria</taxon>
        <taxon>Pseudomonadati</taxon>
        <taxon>Pseudomonadota</taxon>
        <taxon>Alphaproteobacteria</taxon>
        <taxon>Rhodospirillales</taxon>
        <taxon>Azospirillaceae</taxon>
        <taxon>Azospirillum</taxon>
    </lineage>
</organism>
<proteinExistence type="predicted"/>
<sequence length="71" mass="8188">MTVTVIFQQPENPYMLGRLPMPDYDTAACYIMGSLSGRSQSSAIIEDASGHRSMQPHIRMHYDRLMARHRY</sequence>